<proteinExistence type="predicted"/>
<feature type="domain" description="DUF5641" evidence="1">
    <location>
        <begin position="37"/>
        <end position="98"/>
    </location>
</feature>
<sequence length="98" mass="11137">MRVEPLVAVPEPNHENMGLNRLQNWQLIEWLPALAPKFLHTILQRSKWKKPGASIAPNQLVFIKDDQIPPLQWQHAHVEELHPGRDGIVIATTVSTAN</sequence>
<protein>
    <recommendedName>
        <fullName evidence="1">DUF5641 domain-containing protein</fullName>
    </recommendedName>
</protein>
<dbReference type="InterPro" id="IPR040676">
    <property type="entry name" value="DUF5641"/>
</dbReference>
<evidence type="ECO:0000313" key="3">
    <source>
        <dbReference type="Proteomes" id="UP001159363"/>
    </source>
</evidence>
<accession>A0ABQ9I4X8</accession>
<comment type="caution">
    <text evidence="2">The sequence shown here is derived from an EMBL/GenBank/DDBJ whole genome shotgun (WGS) entry which is preliminary data.</text>
</comment>
<dbReference type="EMBL" id="JARBHB010000003">
    <property type="protein sequence ID" value="KAJ8891294.1"/>
    <property type="molecule type" value="Genomic_DNA"/>
</dbReference>
<dbReference type="Proteomes" id="UP001159363">
    <property type="component" value="Chromosome 3"/>
</dbReference>
<gene>
    <name evidence="2" type="ORF">PR048_010810</name>
</gene>
<dbReference type="Pfam" id="PF18701">
    <property type="entry name" value="DUF5641"/>
    <property type="match status" value="1"/>
</dbReference>
<reference evidence="2 3" key="1">
    <citation type="submission" date="2023-02" db="EMBL/GenBank/DDBJ databases">
        <title>LHISI_Scaffold_Assembly.</title>
        <authorList>
            <person name="Stuart O.P."/>
            <person name="Cleave R."/>
            <person name="Magrath M.J.L."/>
            <person name="Mikheyev A.S."/>
        </authorList>
    </citation>
    <scope>NUCLEOTIDE SEQUENCE [LARGE SCALE GENOMIC DNA]</scope>
    <source>
        <strain evidence="2">Daus_M_001</strain>
        <tissue evidence="2">Leg muscle</tissue>
    </source>
</reference>
<evidence type="ECO:0000313" key="2">
    <source>
        <dbReference type="EMBL" id="KAJ8891294.1"/>
    </source>
</evidence>
<name>A0ABQ9I4X8_9NEOP</name>
<keyword evidence="3" id="KW-1185">Reference proteome</keyword>
<organism evidence="2 3">
    <name type="scientific">Dryococelus australis</name>
    <dbReference type="NCBI Taxonomy" id="614101"/>
    <lineage>
        <taxon>Eukaryota</taxon>
        <taxon>Metazoa</taxon>
        <taxon>Ecdysozoa</taxon>
        <taxon>Arthropoda</taxon>
        <taxon>Hexapoda</taxon>
        <taxon>Insecta</taxon>
        <taxon>Pterygota</taxon>
        <taxon>Neoptera</taxon>
        <taxon>Polyneoptera</taxon>
        <taxon>Phasmatodea</taxon>
        <taxon>Verophasmatodea</taxon>
        <taxon>Anareolatae</taxon>
        <taxon>Phasmatidae</taxon>
        <taxon>Eurycanthinae</taxon>
        <taxon>Dryococelus</taxon>
    </lineage>
</organism>
<evidence type="ECO:0000259" key="1">
    <source>
        <dbReference type="Pfam" id="PF18701"/>
    </source>
</evidence>